<dbReference type="InterPro" id="IPR011051">
    <property type="entry name" value="RmlC_Cupin_sf"/>
</dbReference>
<gene>
    <name evidence="3" type="ORF">ACFPM4_16230</name>
</gene>
<dbReference type="EMBL" id="JBHSMC010000024">
    <property type="protein sequence ID" value="MFC5466267.1"/>
    <property type="molecule type" value="Genomic_DNA"/>
</dbReference>
<feature type="domain" description="PseI/NeuA/B-like" evidence="1">
    <location>
        <begin position="45"/>
        <end position="261"/>
    </location>
</feature>
<dbReference type="PANTHER" id="PTHR42966:SF1">
    <property type="entry name" value="SIALIC ACID SYNTHASE"/>
    <property type="match status" value="1"/>
</dbReference>
<dbReference type="Gene3D" id="3.90.1210.10">
    <property type="entry name" value="Antifreeze-like/N-acetylneuraminic acid synthase C-terminal domain"/>
    <property type="match status" value="1"/>
</dbReference>
<dbReference type="Pfam" id="PF07883">
    <property type="entry name" value="Cupin_2"/>
    <property type="match status" value="1"/>
</dbReference>
<name>A0ABW0LN08_9BACI</name>
<evidence type="ECO:0000259" key="2">
    <source>
        <dbReference type="Pfam" id="PF07883"/>
    </source>
</evidence>
<dbReference type="SUPFAM" id="SSF51569">
    <property type="entry name" value="Aldolase"/>
    <property type="match status" value="1"/>
</dbReference>
<dbReference type="Pfam" id="PF03102">
    <property type="entry name" value="NeuB"/>
    <property type="match status" value="1"/>
</dbReference>
<evidence type="ECO:0000313" key="3">
    <source>
        <dbReference type="EMBL" id="MFC5466267.1"/>
    </source>
</evidence>
<sequence length="498" mass="56749">MIDNSILKDLIIFEMANSHQGSLEHGINIIKKMGKITRKYNIKSAVKLQYRNLDNFIHPSFLNRDDVKHVPRFMSTRLSREEFNTLVQVIRDEGMIAISTPFDEDSVELCLDQGLDIIKVASCSAMDWPLLEVIAKTKKPIIISTGGLSLSDIDKVYNFFTHRECNFAIMHCVASYPAPAEQLQLDFIDKLKKRYRDIPIGYSGHEDPTDTMVPTVSVAKGVEIFERHVGLPTENISLNAYSMNPEQTDKWVETIQLARKMCKVPNDIKYISQDEVDSLNSLKRGVYVKRVINKGEVLNREDVFFAMPCADGQMTSGEFTDGTIATRDYKELDAVYEIKKISDVSIVRSVIHDAKGMLYEAGITLGPDFEVELSHHYGMKHFRKIGAIIVTVVNREYCKKLIIVLPGQKNPIHFHKEKEETFQLLYGDLDITINGEQRSLNPGDLQTIIRGQKHSFSSIGGAIFEEISTTHVRNDSYYEDEMINKLDPMERKTILSDW</sequence>
<evidence type="ECO:0000259" key="1">
    <source>
        <dbReference type="Pfam" id="PF03102"/>
    </source>
</evidence>
<evidence type="ECO:0000313" key="4">
    <source>
        <dbReference type="Proteomes" id="UP001596147"/>
    </source>
</evidence>
<dbReference type="Proteomes" id="UP001596147">
    <property type="component" value="Unassembled WGS sequence"/>
</dbReference>
<dbReference type="InterPro" id="IPR013132">
    <property type="entry name" value="PseI/NeuA/B-like_N"/>
</dbReference>
<proteinExistence type="predicted"/>
<dbReference type="RefSeq" id="WP_382354054.1">
    <property type="nucleotide sequence ID" value="NZ_JBHSMC010000024.1"/>
</dbReference>
<accession>A0ABW0LN08</accession>
<dbReference type="InterPro" id="IPR051690">
    <property type="entry name" value="PseI-like"/>
</dbReference>
<organism evidence="3 4">
    <name type="scientific">Lederbergia graminis</name>
    <dbReference type="NCBI Taxonomy" id="735518"/>
    <lineage>
        <taxon>Bacteria</taxon>
        <taxon>Bacillati</taxon>
        <taxon>Bacillota</taxon>
        <taxon>Bacilli</taxon>
        <taxon>Bacillales</taxon>
        <taxon>Bacillaceae</taxon>
        <taxon>Lederbergia</taxon>
    </lineage>
</organism>
<dbReference type="SUPFAM" id="SSF51182">
    <property type="entry name" value="RmlC-like cupins"/>
    <property type="match status" value="1"/>
</dbReference>
<dbReference type="Gene3D" id="2.60.120.10">
    <property type="entry name" value="Jelly Rolls"/>
    <property type="match status" value="1"/>
</dbReference>
<dbReference type="InterPro" id="IPR013785">
    <property type="entry name" value="Aldolase_TIM"/>
</dbReference>
<dbReference type="InterPro" id="IPR013096">
    <property type="entry name" value="Cupin_2"/>
</dbReference>
<comment type="caution">
    <text evidence="3">The sequence shown here is derived from an EMBL/GenBank/DDBJ whole genome shotgun (WGS) entry which is preliminary data.</text>
</comment>
<dbReference type="InterPro" id="IPR014710">
    <property type="entry name" value="RmlC-like_jellyroll"/>
</dbReference>
<dbReference type="PANTHER" id="PTHR42966">
    <property type="entry name" value="N-ACETYLNEURAMINATE SYNTHASE"/>
    <property type="match status" value="1"/>
</dbReference>
<dbReference type="Gene3D" id="3.20.20.70">
    <property type="entry name" value="Aldolase class I"/>
    <property type="match status" value="1"/>
</dbReference>
<feature type="domain" description="Cupin type-2" evidence="2">
    <location>
        <begin position="402"/>
        <end position="460"/>
    </location>
</feature>
<keyword evidence="4" id="KW-1185">Reference proteome</keyword>
<protein>
    <submittedName>
        <fullName evidence="3">N-acetylneuraminate synthase family protein</fullName>
    </submittedName>
</protein>
<reference evidence="4" key="1">
    <citation type="journal article" date="2019" name="Int. J. Syst. Evol. Microbiol.">
        <title>The Global Catalogue of Microorganisms (GCM) 10K type strain sequencing project: providing services to taxonomists for standard genome sequencing and annotation.</title>
        <authorList>
            <consortium name="The Broad Institute Genomics Platform"/>
            <consortium name="The Broad Institute Genome Sequencing Center for Infectious Disease"/>
            <person name="Wu L."/>
            <person name="Ma J."/>
        </authorList>
    </citation>
    <scope>NUCLEOTIDE SEQUENCE [LARGE SCALE GENOMIC DNA]</scope>
    <source>
        <strain evidence="4">CGMCC 1.12237</strain>
    </source>
</reference>